<dbReference type="PROSITE" id="PS50071">
    <property type="entry name" value="HOMEOBOX_2"/>
    <property type="match status" value="1"/>
</dbReference>
<keyword evidence="6" id="KW-1185">Reference proteome</keyword>
<dbReference type="Pfam" id="PF02791">
    <property type="entry name" value="DDT"/>
    <property type="match status" value="1"/>
</dbReference>
<comment type="subcellular location">
    <subcellularLocation>
        <location evidence="1 3">Nucleus</location>
    </subcellularLocation>
</comment>
<dbReference type="InterPro" id="IPR044977">
    <property type="entry name" value="RLT1-3"/>
</dbReference>
<reference evidence="6" key="1">
    <citation type="journal article" date="2014" name="Nat. Commun.">
        <title>The emerging biofuel crop Camelina sativa retains a highly undifferentiated hexaploid genome structure.</title>
        <authorList>
            <person name="Kagale S."/>
            <person name="Koh C."/>
            <person name="Nixon J."/>
            <person name="Bollina V."/>
            <person name="Clarke W.E."/>
            <person name="Tuteja R."/>
            <person name="Spillane C."/>
            <person name="Robinson S.J."/>
            <person name="Links M.G."/>
            <person name="Clarke C."/>
            <person name="Higgins E.E."/>
            <person name="Huebert T."/>
            <person name="Sharpe A.G."/>
            <person name="Parkin I.A."/>
        </authorList>
    </citation>
    <scope>NUCLEOTIDE SEQUENCE [LARGE SCALE GENOMIC DNA]</scope>
    <source>
        <strain evidence="6">cv. DH55</strain>
    </source>
</reference>
<evidence type="ECO:0000256" key="3">
    <source>
        <dbReference type="PROSITE-ProRule" id="PRU00108"/>
    </source>
</evidence>
<evidence type="ECO:0000259" key="4">
    <source>
        <dbReference type="PROSITE" id="PS50071"/>
    </source>
</evidence>
<keyword evidence="3" id="KW-0238">DNA-binding</keyword>
<evidence type="ECO:0000256" key="2">
    <source>
        <dbReference type="ARBA" id="ARBA00023242"/>
    </source>
</evidence>
<feature type="domain" description="DDT" evidence="5">
    <location>
        <begin position="290"/>
        <end position="351"/>
    </location>
</feature>
<gene>
    <name evidence="7" type="primary">LOC104774140</name>
</gene>
<evidence type="ECO:0000313" key="7">
    <source>
        <dbReference type="RefSeq" id="XP_019098378.1"/>
    </source>
</evidence>
<feature type="DNA-binding region" description="Homeobox" evidence="3">
    <location>
        <begin position="3"/>
        <end position="30"/>
    </location>
</feature>
<accession>A0ABM1RH90</accession>
<sequence>MEDMGKSLGFTVKEVSGWFKRRRSRGKGMISPADDVVGAGNPQSYNTSRIRSSRCDFRAGVKKRSSVETRKANCQELFTSQHILAKIFRKDGPPLGSEFDHLSSGARKASWLGTSSVEQQKQRMTRKRKVVDISYVLFHKISELMDHTSQDCVQENATVMKHGIGKGLMTVWRKQKLLQKRSTEKKRRSINREVELNKDETQREFKENCELAVDREVFKETCQTTSILVDDEELEMRERQERGNPLTCSCHHSSSGSHGCFLCKDLLPKFPPNSVQMRVPFGLHPWNSFPETVKKLFKVVHFLYTYSVTLDICPFTLDEFTRAFHDKVESQILILDLWKDSLNSLTWTEILRQILVAAGYGSVKGAVQSEELSKERRLMKNYGLHIGTLKGELFRVLNKQGNNGLKISELANSPEVAGLNLATAQEEQENSICSTL</sequence>
<dbReference type="Proteomes" id="UP000694864">
    <property type="component" value="Unplaced"/>
</dbReference>
<dbReference type="PROSITE" id="PS50827">
    <property type="entry name" value="DDT"/>
    <property type="match status" value="1"/>
</dbReference>
<dbReference type="PANTHER" id="PTHR36968:SF8">
    <property type="entry name" value="HOMEOBOX-DDT DOMAIN PROTEIN RLT3 ISOFORM X1"/>
    <property type="match status" value="1"/>
</dbReference>
<feature type="non-terminal residue" evidence="7">
    <location>
        <position position="436"/>
    </location>
</feature>
<dbReference type="PANTHER" id="PTHR36968">
    <property type="entry name" value="HOMEOBOX-DDT DOMAIN PROTEIN RLT2"/>
    <property type="match status" value="1"/>
</dbReference>
<keyword evidence="2 3" id="KW-0539">Nucleus</keyword>
<feature type="domain" description="Homeobox" evidence="4">
    <location>
        <begin position="1"/>
        <end position="29"/>
    </location>
</feature>
<evidence type="ECO:0000259" key="5">
    <source>
        <dbReference type="PROSITE" id="PS50827"/>
    </source>
</evidence>
<dbReference type="InterPro" id="IPR018501">
    <property type="entry name" value="DDT_dom"/>
</dbReference>
<proteinExistence type="predicted"/>
<keyword evidence="3" id="KW-0371">Homeobox</keyword>
<dbReference type="RefSeq" id="XP_019098378.1">
    <property type="nucleotide sequence ID" value="XM_019242833.1"/>
</dbReference>
<reference evidence="7" key="2">
    <citation type="submission" date="2025-08" db="UniProtKB">
        <authorList>
            <consortium name="RefSeq"/>
        </authorList>
    </citation>
    <scope>IDENTIFICATION</scope>
    <source>
        <tissue evidence="7">Leaf</tissue>
    </source>
</reference>
<evidence type="ECO:0000313" key="6">
    <source>
        <dbReference type="Proteomes" id="UP000694864"/>
    </source>
</evidence>
<protein>
    <submittedName>
        <fullName evidence="7">Homeobox-DDT domain protein RLT3-like</fullName>
    </submittedName>
</protein>
<name>A0ABM1RH90_CAMSA</name>
<evidence type="ECO:0000256" key="1">
    <source>
        <dbReference type="ARBA" id="ARBA00004123"/>
    </source>
</evidence>
<dbReference type="InterPro" id="IPR001356">
    <property type="entry name" value="HD"/>
</dbReference>
<dbReference type="GeneID" id="104774140"/>
<organism evidence="6 7">
    <name type="scientific">Camelina sativa</name>
    <name type="common">False flax</name>
    <name type="synonym">Myagrum sativum</name>
    <dbReference type="NCBI Taxonomy" id="90675"/>
    <lineage>
        <taxon>Eukaryota</taxon>
        <taxon>Viridiplantae</taxon>
        <taxon>Streptophyta</taxon>
        <taxon>Embryophyta</taxon>
        <taxon>Tracheophyta</taxon>
        <taxon>Spermatophyta</taxon>
        <taxon>Magnoliopsida</taxon>
        <taxon>eudicotyledons</taxon>
        <taxon>Gunneridae</taxon>
        <taxon>Pentapetalae</taxon>
        <taxon>rosids</taxon>
        <taxon>malvids</taxon>
        <taxon>Brassicales</taxon>
        <taxon>Brassicaceae</taxon>
        <taxon>Camelineae</taxon>
        <taxon>Camelina</taxon>
    </lineage>
</organism>